<keyword evidence="1" id="KW-1133">Transmembrane helix</keyword>
<evidence type="ECO:0000313" key="2">
    <source>
        <dbReference type="EMBL" id="PUU78320.1"/>
    </source>
</evidence>
<comment type="caution">
    <text evidence="2">The sequence shown here is derived from an EMBL/GenBank/DDBJ whole genome shotgun (WGS) entry which is preliminary data.</text>
</comment>
<evidence type="ECO:0000256" key="1">
    <source>
        <dbReference type="SAM" id="Phobius"/>
    </source>
</evidence>
<proteinExistence type="predicted"/>
<dbReference type="AlphaFoldDB" id="A0A2T6ZS40"/>
<dbReference type="EMBL" id="NESQ01000122">
    <property type="protein sequence ID" value="PUU78320.1"/>
    <property type="molecule type" value="Genomic_DNA"/>
</dbReference>
<keyword evidence="3" id="KW-1185">Reference proteome</keyword>
<protein>
    <submittedName>
        <fullName evidence="2">Uncharacterized protein</fullName>
    </submittedName>
</protein>
<keyword evidence="1" id="KW-0812">Transmembrane</keyword>
<dbReference type="Proteomes" id="UP000244722">
    <property type="component" value="Unassembled WGS sequence"/>
</dbReference>
<dbReference type="OrthoDB" id="245989at2759"/>
<gene>
    <name evidence="2" type="ORF">B9Z19DRAFT_983593</name>
</gene>
<keyword evidence="1" id="KW-0472">Membrane</keyword>
<organism evidence="2 3">
    <name type="scientific">Tuber borchii</name>
    <name type="common">White truffle</name>
    <dbReference type="NCBI Taxonomy" id="42251"/>
    <lineage>
        <taxon>Eukaryota</taxon>
        <taxon>Fungi</taxon>
        <taxon>Dikarya</taxon>
        <taxon>Ascomycota</taxon>
        <taxon>Pezizomycotina</taxon>
        <taxon>Pezizomycetes</taxon>
        <taxon>Pezizales</taxon>
        <taxon>Tuberaceae</taxon>
        <taxon>Tuber</taxon>
    </lineage>
</organism>
<evidence type="ECO:0000313" key="3">
    <source>
        <dbReference type="Proteomes" id="UP000244722"/>
    </source>
</evidence>
<accession>A0A2T6ZS40</accession>
<dbReference type="STRING" id="42251.A0A2T6ZS40"/>
<feature type="non-terminal residue" evidence="2">
    <location>
        <position position="1"/>
    </location>
</feature>
<feature type="transmembrane region" description="Helical" evidence="1">
    <location>
        <begin position="44"/>
        <end position="68"/>
    </location>
</feature>
<reference evidence="2 3" key="1">
    <citation type="submission" date="2017-04" db="EMBL/GenBank/DDBJ databases">
        <title>Draft genome sequence of Tuber borchii Vittad., a whitish edible truffle.</title>
        <authorList>
            <consortium name="DOE Joint Genome Institute"/>
            <person name="Murat C."/>
            <person name="Kuo A."/>
            <person name="Barry K.W."/>
            <person name="Clum A."/>
            <person name="Dockter R.B."/>
            <person name="Fauchery L."/>
            <person name="Iotti M."/>
            <person name="Kohler A."/>
            <person name="Labutti K."/>
            <person name="Lindquist E.A."/>
            <person name="Lipzen A."/>
            <person name="Ohm R.A."/>
            <person name="Wang M."/>
            <person name="Grigoriev I.V."/>
            <person name="Zambonelli A."/>
            <person name="Martin F.M."/>
        </authorList>
    </citation>
    <scope>NUCLEOTIDE SEQUENCE [LARGE SCALE GENOMIC DNA]</scope>
    <source>
        <strain evidence="2 3">Tbo3840</strain>
    </source>
</reference>
<sequence length="70" mass="8082">TGYHSKPSTTSECAYCPYSVADEYLRAMDIPRAFDARTITNWTLLYYFVYAVGIRGWAFGVVSLFRWIGR</sequence>
<name>A0A2T6ZS40_TUBBO</name>